<comment type="caution">
    <text evidence="1">The sequence shown here is derived from an EMBL/GenBank/DDBJ whole genome shotgun (WGS) entry which is preliminary data.</text>
</comment>
<dbReference type="Proteomes" id="UP000593578">
    <property type="component" value="Unassembled WGS sequence"/>
</dbReference>
<evidence type="ECO:0000313" key="2">
    <source>
        <dbReference type="Proteomes" id="UP000593578"/>
    </source>
</evidence>
<protein>
    <submittedName>
        <fullName evidence="1">Uncharacterized protein</fullName>
    </submittedName>
</protein>
<evidence type="ECO:0000313" key="1">
    <source>
        <dbReference type="EMBL" id="MBA0597900.1"/>
    </source>
</evidence>
<accession>A0A7J8Q9E1</accession>
<proteinExistence type="predicted"/>
<name>A0A7J8Q9E1_GOSRA</name>
<organism evidence="1 2">
    <name type="scientific">Gossypium raimondii</name>
    <name type="common">Peruvian cotton</name>
    <name type="synonym">Gossypium klotzschianum subsp. raimondii</name>
    <dbReference type="NCBI Taxonomy" id="29730"/>
    <lineage>
        <taxon>Eukaryota</taxon>
        <taxon>Viridiplantae</taxon>
        <taxon>Streptophyta</taxon>
        <taxon>Embryophyta</taxon>
        <taxon>Tracheophyta</taxon>
        <taxon>Spermatophyta</taxon>
        <taxon>Magnoliopsida</taxon>
        <taxon>eudicotyledons</taxon>
        <taxon>Gunneridae</taxon>
        <taxon>Pentapetalae</taxon>
        <taxon>rosids</taxon>
        <taxon>malvids</taxon>
        <taxon>Malvales</taxon>
        <taxon>Malvaceae</taxon>
        <taxon>Malvoideae</taxon>
        <taxon>Gossypium</taxon>
    </lineage>
</organism>
<dbReference type="EMBL" id="JABEZZ010000010">
    <property type="protein sequence ID" value="MBA0597900.1"/>
    <property type="molecule type" value="Genomic_DNA"/>
</dbReference>
<dbReference type="AlphaFoldDB" id="A0A7J8Q9E1"/>
<gene>
    <name evidence="1" type="ORF">Gorai_007683</name>
</gene>
<sequence>MEAVKKRGVGLKGQIRKKEVSVACELGLGSVGVVAGDKLVGSQGPNLGGRGSTSIRPDGDIPLVGFGSAGHNVKATSLEVSKLPTNTAIMEPIGEEILDICWKRPNILEGSQFTTTSHFNPTFNVLIEMGVTLNTNLFDPLKHTTIIFKDKFEANAIDPLKTKIESNRAIEILGNKQQSVGTDSNQ</sequence>
<reference evidence="1 2" key="1">
    <citation type="journal article" date="2019" name="Genome Biol. Evol.">
        <title>Insights into the evolution of the New World diploid cottons (Gossypium, subgenus Houzingenia) based on genome sequencing.</title>
        <authorList>
            <person name="Grover C.E."/>
            <person name="Arick M.A. 2nd"/>
            <person name="Thrash A."/>
            <person name="Conover J.L."/>
            <person name="Sanders W.S."/>
            <person name="Peterson D.G."/>
            <person name="Frelichowski J.E."/>
            <person name="Scheffler J.A."/>
            <person name="Scheffler B.E."/>
            <person name="Wendel J.F."/>
        </authorList>
    </citation>
    <scope>NUCLEOTIDE SEQUENCE [LARGE SCALE GENOMIC DNA]</scope>
    <source>
        <strain evidence="1">8</strain>
        <tissue evidence="1">Leaf</tissue>
    </source>
</reference>